<sequence>MTKNNYCNSLIVYGSWAPGGKNHFLVEDLPGAWKKGVILAGHGSKGDDLHPGEAVKIEAWIIEFADCTAPLFSEEWEKQKVLLYERWTALDTKMGMHLVRTAHSWWPKKAKWWHKEIKPIRGENGQQVVNMYVPIENFQYLKNLNDSPSPEDEDDIKKLWLQQCSGEKNYDTCQFISLIKDCTLQECKEMFSKLPNIDLFLDKLSNLYQDMAYNTGYLLKQTDDEFYLYVTPRPEQKINSTQASSLVKREINQRCLLLEGQGLHKEADLLKNVTITIGEPPKATSSTKHTEDAYEMATEIIQDATYTLNEDWQYYLLEACYGITANYEVRDYLMGDFYGIDYDFSSNYKLWKGGWHYSIHENTCYLFQE</sequence>
<evidence type="ECO:0000313" key="2">
    <source>
        <dbReference type="Proteomes" id="UP000292262"/>
    </source>
</evidence>
<dbReference type="RefSeq" id="WP_130286697.1">
    <property type="nucleotide sequence ID" value="NZ_SGXE01000002.1"/>
</dbReference>
<reference evidence="1 2" key="1">
    <citation type="submission" date="2019-02" db="EMBL/GenBank/DDBJ databases">
        <title>Genomic Encyclopedia of Type Strains, Phase IV (KMG-IV): sequencing the most valuable type-strain genomes for metagenomic binning, comparative biology and taxonomic classification.</title>
        <authorList>
            <person name="Goeker M."/>
        </authorList>
    </citation>
    <scope>NUCLEOTIDE SEQUENCE [LARGE SCALE GENOMIC DNA]</scope>
    <source>
        <strain evidence="1 2">DSM 17196</strain>
    </source>
</reference>
<evidence type="ECO:0000313" key="1">
    <source>
        <dbReference type="EMBL" id="RZS93573.1"/>
    </source>
</evidence>
<dbReference type="Proteomes" id="UP000292262">
    <property type="component" value="Unassembled WGS sequence"/>
</dbReference>
<accession>A0A4Q7P175</accession>
<gene>
    <name evidence="1" type="ORF">EV197_2153</name>
</gene>
<dbReference type="EMBL" id="SGXE01000002">
    <property type="protein sequence ID" value="RZS93573.1"/>
    <property type="molecule type" value="Genomic_DNA"/>
</dbReference>
<protein>
    <submittedName>
        <fullName evidence="1">Uncharacterized protein</fullName>
    </submittedName>
</protein>
<dbReference type="OrthoDB" id="5070127at2"/>
<organism evidence="1 2">
    <name type="scientific">Aquimarina brevivitae</name>
    <dbReference type="NCBI Taxonomy" id="323412"/>
    <lineage>
        <taxon>Bacteria</taxon>
        <taxon>Pseudomonadati</taxon>
        <taxon>Bacteroidota</taxon>
        <taxon>Flavobacteriia</taxon>
        <taxon>Flavobacteriales</taxon>
        <taxon>Flavobacteriaceae</taxon>
        <taxon>Aquimarina</taxon>
    </lineage>
</organism>
<name>A0A4Q7P175_9FLAO</name>
<proteinExistence type="predicted"/>
<keyword evidence="2" id="KW-1185">Reference proteome</keyword>
<comment type="caution">
    <text evidence="1">The sequence shown here is derived from an EMBL/GenBank/DDBJ whole genome shotgun (WGS) entry which is preliminary data.</text>
</comment>
<dbReference type="AlphaFoldDB" id="A0A4Q7P175"/>